<dbReference type="RefSeq" id="WP_106522224.1">
    <property type="nucleotide sequence ID" value="NZ_PYGD01000002.1"/>
</dbReference>
<comment type="caution">
    <text evidence="2">The sequence shown here is derived from an EMBL/GenBank/DDBJ whole genome shotgun (WGS) entry which is preliminary data.</text>
</comment>
<keyword evidence="1" id="KW-0732">Signal</keyword>
<gene>
    <name evidence="2" type="ORF">B0I18_102169</name>
</gene>
<evidence type="ECO:0000313" key="2">
    <source>
        <dbReference type="EMBL" id="PSK93199.1"/>
    </source>
</evidence>
<dbReference type="OrthoDB" id="792423at2"/>
<keyword evidence="3" id="KW-1185">Reference proteome</keyword>
<dbReference type="GO" id="GO:0019825">
    <property type="term" value="F:oxygen binding"/>
    <property type="evidence" value="ECO:0007669"/>
    <property type="project" value="InterPro"/>
</dbReference>
<reference evidence="2 3" key="1">
    <citation type="submission" date="2018-03" db="EMBL/GenBank/DDBJ databases">
        <title>Genomic Encyclopedia of Type Strains, Phase III (KMG-III): the genomes of soil and plant-associated and newly described type strains.</title>
        <authorList>
            <person name="Whitman W."/>
        </authorList>
    </citation>
    <scope>NUCLEOTIDE SEQUENCE [LARGE SCALE GENOMIC DNA]</scope>
    <source>
        <strain evidence="2 3">CGMCC 1.12700</strain>
    </source>
</reference>
<evidence type="ECO:0000313" key="3">
    <source>
        <dbReference type="Proteomes" id="UP000240572"/>
    </source>
</evidence>
<accession>A0A2P8D7N0</accession>
<dbReference type="Proteomes" id="UP000240572">
    <property type="component" value="Unassembled WGS sequence"/>
</dbReference>
<name>A0A2P8D7N0_9BACT</name>
<dbReference type="SUPFAM" id="SSF46458">
    <property type="entry name" value="Globin-like"/>
    <property type="match status" value="1"/>
</dbReference>
<organism evidence="2 3">
    <name type="scientific">Taibaiella chishuiensis</name>
    <dbReference type="NCBI Taxonomy" id="1434707"/>
    <lineage>
        <taxon>Bacteria</taxon>
        <taxon>Pseudomonadati</taxon>
        <taxon>Bacteroidota</taxon>
        <taxon>Chitinophagia</taxon>
        <taxon>Chitinophagales</taxon>
        <taxon>Chitinophagaceae</taxon>
        <taxon>Taibaiella</taxon>
    </lineage>
</organism>
<protein>
    <recommendedName>
        <fullName evidence="4">Group 1 truncated hemoglobin</fullName>
    </recommendedName>
</protein>
<dbReference type="AlphaFoldDB" id="A0A2P8D7N0"/>
<dbReference type="InterPro" id="IPR009050">
    <property type="entry name" value="Globin-like_sf"/>
</dbReference>
<proteinExistence type="predicted"/>
<sequence length="207" mass="22039">MQTQKTKLLFIIAAMLSFAVILGSCSKDDKPVTPPTPIATSPLYDTLGWFIQGGQGAVEGNGTKMIADPDNSGQTIQAGRLAIRTVVNKALMVIAADTAINIYFPTLLAEVGAGNTTGYAHLRETFTDFVQQAVSGQQIYKGMTMKAAHNFATYNRFGSAAHPTSDEADFNRFIGDVVIAAQSYNVPNSVIAQLGVLLSSVKGDIVY</sequence>
<evidence type="ECO:0000256" key="1">
    <source>
        <dbReference type="SAM" id="SignalP"/>
    </source>
</evidence>
<dbReference type="PROSITE" id="PS51257">
    <property type="entry name" value="PROKAR_LIPOPROTEIN"/>
    <property type="match status" value="1"/>
</dbReference>
<dbReference type="EMBL" id="PYGD01000002">
    <property type="protein sequence ID" value="PSK93199.1"/>
    <property type="molecule type" value="Genomic_DNA"/>
</dbReference>
<dbReference type="InterPro" id="IPR012292">
    <property type="entry name" value="Globin/Proto"/>
</dbReference>
<evidence type="ECO:0008006" key="4">
    <source>
        <dbReference type="Google" id="ProtNLM"/>
    </source>
</evidence>
<dbReference type="Gene3D" id="1.10.490.10">
    <property type="entry name" value="Globins"/>
    <property type="match status" value="1"/>
</dbReference>
<feature type="chain" id="PRO_5015105817" description="Group 1 truncated hemoglobin" evidence="1">
    <location>
        <begin position="27"/>
        <end position="207"/>
    </location>
</feature>
<feature type="signal peptide" evidence="1">
    <location>
        <begin position="1"/>
        <end position="26"/>
    </location>
</feature>
<dbReference type="GO" id="GO:0020037">
    <property type="term" value="F:heme binding"/>
    <property type="evidence" value="ECO:0007669"/>
    <property type="project" value="InterPro"/>
</dbReference>